<dbReference type="Pfam" id="PF04828">
    <property type="entry name" value="GFA"/>
    <property type="match status" value="1"/>
</dbReference>
<dbReference type="PROSITE" id="PS51891">
    <property type="entry name" value="CENP_V_GFA"/>
    <property type="match status" value="1"/>
</dbReference>
<evidence type="ECO:0000256" key="4">
    <source>
        <dbReference type="ARBA" id="ARBA00023239"/>
    </source>
</evidence>
<keyword evidence="4" id="KW-0456">Lyase</keyword>
<accession>H0F7B7</accession>
<dbReference type="Gene3D" id="3.90.1590.10">
    <property type="entry name" value="glutathione-dependent formaldehyde- activating enzyme (gfa)"/>
    <property type="match status" value="1"/>
</dbReference>
<keyword evidence="3" id="KW-0862">Zinc</keyword>
<evidence type="ECO:0000256" key="1">
    <source>
        <dbReference type="ARBA" id="ARBA00005495"/>
    </source>
</evidence>
<dbReference type="InterPro" id="IPR011057">
    <property type="entry name" value="Mss4-like_sf"/>
</dbReference>
<dbReference type="GO" id="GO:0046872">
    <property type="term" value="F:metal ion binding"/>
    <property type="evidence" value="ECO:0007669"/>
    <property type="project" value="UniProtKB-KW"/>
</dbReference>
<dbReference type="InterPro" id="IPR006913">
    <property type="entry name" value="CENP-V/GFA"/>
</dbReference>
<organism evidence="6 7">
    <name type="scientific">Achromobacter arsenitoxydans SY8</name>
    <dbReference type="NCBI Taxonomy" id="477184"/>
    <lineage>
        <taxon>Bacteria</taxon>
        <taxon>Pseudomonadati</taxon>
        <taxon>Pseudomonadota</taxon>
        <taxon>Betaproteobacteria</taxon>
        <taxon>Burkholderiales</taxon>
        <taxon>Alcaligenaceae</taxon>
        <taxon>Achromobacter</taxon>
    </lineage>
</organism>
<reference evidence="6 7" key="1">
    <citation type="journal article" date="2012" name="J. Bacteriol.">
        <title>Genome sequence of the highly efficient arsenite-oxidizing bacterium Achromobacter arsenitoxydans SY8.</title>
        <authorList>
            <person name="Li X."/>
            <person name="Hu Y."/>
            <person name="Gong J."/>
            <person name="Lin Y."/>
            <person name="Johnstone L."/>
            <person name="Rensing C."/>
            <person name="Wang G."/>
        </authorList>
    </citation>
    <scope>NUCLEOTIDE SEQUENCE [LARGE SCALE GENOMIC DNA]</scope>
    <source>
        <strain evidence="6 7">SY8</strain>
    </source>
</reference>
<protein>
    <submittedName>
        <fullName evidence="6">Glutathione-dependent formaldehyde-activating enzyme family protein 4</fullName>
    </submittedName>
</protein>
<dbReference type="PANTHER" id="PTHR33337">
    <property type="entry name" value="GFA DOMAIN-CONTAINING PROTEIN"/>
    <property type="match status" value="1"/>
</dbReference>
<evidence type="ECO:0000256" key="3">
    <source>
        <dbReference type="ARBA" id="ARBA00022833"/>
    </source>
</evidence>
<dbReference type="eggNOG" id="COG3791">
    <property type="taxonomic scope" value="Bacteria"/>
</dbReference>
<dbReference type="EMBL" id="AGUF01000047">
    <property type="protein sequence ID" value="EHK65834.1"/>
    <property type="molecule type" value="Genomic_DNA"/>
</dbReference>
<feature type="domain" description="CENP-V/GFA" evidence="5">
    <location>
        <begin position="6"/>
        <end position="111"/>
    </location>
</feature>
<dbReference type="STRING" id="477184.KYC_13317"/>
<evidence type="ECO:0000313" key="7">
    <source>
        <dbReference type="Proteomes" id="UP000003113"/>
    </source>
</evidence>
<proteinExistence type="inferred from homology"/>
<comment type="caution">
    <text evidence="6">The sequence shown here is derived from an EMBL/GenBank/DDBJ whole genome shotgun (WGS) entry which is preliminary data.</text>
</comment>
<dbReference type="SUPFAM" id="SSF51316">
    <property type="entry name" value="Mss4-like"/>
    <property type="match status" value="1"/>
</dbReference>
<dbReference type="AlphaFoldDB" id="H0F7B7"/>
<keyword evidence="2" id="KW-0479">Metal-binding</keyword>
<dbReference type="PANTHER" id="PTHR33337:SF40">
    <property type="entry name" value="CENP-V_GFA DOMAIN-CONTAINING PROTEIN-RELATED"/>
    <property type="match status" value="1"/>
</dbReference>
<gene>
    <name evidence="6" type="ORF">KYC_13317</name>
</gene>
<sequence length="154" mass="16836">MALIMIKGSCLCGRVAYEINGPLTNALNCHCVMCRKSHGAAFRSRATVQAKDFAWTQGENHVTWYSSSPGSYRGFCEACGTPLLSRFDQTPDVYGLPLGALDDDPGVKPEAHCHVSSKAPWFDITDDLPQHPGPIDEPPDHQAQISHLTFSHGR</sequence>
<evidence type="ECO:0000256" key="2">
    <source>
        <dbReference type="ARBA" id="ARBA00022723"/>
    </source>
</evidence>
<evidence type="ECO:0000313" key="6">
    <source>
        <dbReference type="EMBL" id="EHK65834.1"/>
    </source>
</evidence>
<dbReference type="Proteomes" id="UP000003113">
    <property type="component" value="Unassembled WGS sequence"/>
</dbReference>
<dbReference type="GO" id="GO:0016846">
    <property type="term" value="F:carbon-sulfur lyase activity"/>
    <property type="evidence" value="ECO:0007669"/>
    <property type="project" value="InterPro"/>
</dbReference>
<comment type="similarity">
    <text evidence="1">Belongs to the Gfa family.</text>
</comment>
<name>H0F7B7_9BURK</name>
<keyword evidence="7" id="KW-1185">Reference proteome</keyword>
<evidence type="ECO:0000259" key="5">
    <source>
        <dbReference type="PROSITE" id="PS51891"/>
    </source>
</evidence>
<dbReference type="PATRIC" id="fig|477184.5.peg.2636"/>